<reference evidence="4" key="1">
    <citation type="submission" date="2025-08" db="UniProtKB">
        <authorList>
            <consortium name="RefSeq"/>
        </authorList>
    </citation>
    <scope>IDENTIFICATION</scope>
    <source>
        <tissue evidence="4">Whole body</tissue>
    </source>
</reference>
<dbReference type="RefSeq" id="XP_064072076.1">
    <property type="nucleotide sequence ID" value="XM_064216006.1"/>
</dbReference>
<dbReference type="Pfam" id="PF00078">
    <property type="entry name" value="RVT_1"/>
    <property type="match status" value="1"/>
</dbReference>
<dbReference type="PANTHER" id="PTHR35450">
    <property type="entry name" value="REVERSE TRANSCRIPTASE DOMAIN-CONTAINING PROTEIN"/>
    <property type="match status" value="1"/>
</dbReference>
<feature type="compositionally biased region" description="Polar residues" evidence="1">
    <location>
        <begin position="81"/>
        <end position="97"/>
    </location>
</feature>
<accession>A0ABM4ALB1</accession>
<proteinExistence type="predicted"/>
<name>A0ABM4ALB1_VANTA</name>
<keyword evidence="3" id="KW-1185">Reference proteome</keyword>
<dbReference type="CDD" id="cd01650">
    <property type="entry name" value="RT_nLTR_like"/>
    <property type="match status" value="1"/>
</dbReference>
<organism evidence="3 4">
    <name type="scientific">Vanessa tameamea</name>
    <name type="common">Kamehameha butterfly</name>
    <dbReference type="NCBI Taxonomy" id="334116"/>
    <lineage>
        <taxon>Eukaryota</taxon>
        <taxon>Metazoa</taxon>
        <taxon>Ecdysozoa</taxon>
        <taxon>Arthropoda</taxon>
        <taxon>Hexapoda</taxon>
        <taxon>Insecta</taxon>
        <taxon>Pterygota</taxon>
        <taxon>Neoptera</taxon>
        <taxon>Endopterygota</taxon>
        <taxon>Lepidoptera</taxon>
        <taxon>Glossata</taxon>
        <taxon>Ditrysia</taxon>
        <taxon>Papilionoidea</taxon>
        <taxon>Nymphalidae</taxon>
        <taxon>Nymphalinae</taxon>
        <taxon>Vanessa</taxon>
    </lineage>
</organism>
<dbReference type="PANTHER" id="PTHR35450:SF2">
    <property type="entry name" value="REVERSE TRANSCRIPTASE DOMAIN-CONTAINING PROTEIN"/>
    <property type="match status" value="1"/>
</dbReference>
<protein>
    <submittedName>
        <fullName evidence="4">Uncharacterized protein LOC113393371</fullName>
    </submittedName>
</protein>
<evidence type="ECO:0000256" key="1">
    <source>
        <dbReference type="SAM" id="MobiDB-lite"/>
    </source>
</evidence>
<dbReference type="GeneID" id="113393371"/>
<dbReference type="PROSITE" id="PS50878">
    <property type="entry name" value="RT_POL"/>
    <property type="match status" value="1"/>
</dbReference>
<evidence type="ECO:0000313" key="4">
    <source>
        <dbReference type="RefSeq" id="XP_064072076.1"/>
    </source>
</evidence>
<feature type="region of interest" description="Disordered" evidence="1">
    <location>
        <begin position="75"/>
        <end position="105"/>
    </location>
</feature>
<evidence type="ECO:0000313" key="3">
    <source>
        <dbReference type="Proteomes" id="UP001652626"/>
    </source>
</evidence>
<gene>
    <name evidence="4" type="primary">LOC113393371</name>
</gene>
<feature type="domain" description="Reverse transcriptase" evidence="2">
    <location>
        <begin position="713"/>
        <end position="997"/>
    </location>
</feature>
<evidence type="ECO:0000259" key="2">
    <source>
        <dbReference type="PROSITE" id="PS50878"/>
    </source>
</evidence>
<sequence length="1424" mass="165314">MPFTTNGPEPKTQMEMSKREYNLRPLPGVRRGASGADAGCYSMRTIGGEELSRRALINTNVTADRCELNRRTHNVEATADSLGNETNTPSTRPQHMTQAEREKDSDMLNEIISASPSPFNSYESPSSSPLSYQVSSRSNIISPMSVDVVQEAHAIEPTSATGTNRARKRWSDDMNKFIWRTYLIATKLNTSKIYLAHLHHEFSLKFPQMEASRQRLGDQCRAIVRNKLLPQEILEQIKQEVTESLQQTNNQDRTQNTQTNLSMQIHNSHQQGIRQRRRWTTEYNETIIRNYYKITELEENRSAYRQPLHQAVIAEHPELSEVSEQRISDQLRVILNNKMISDQKLKEIREEISNDLRLRRNHLENTSQHLTIPQNAAPAENNNHPHISPQTQPILDISAIAEQDQTTYYLDVEKIKKQYNITLEKFQNTNPISRPYIPKQNSSRKLAQIINVINTKILPQHISVEQDFVTTHTLIYCAAYTAATCNGTNIKDITSQPCQLQKRVPAWQKRLQKKIQDLRRDIGRLTEHINGNKTNRLTLLVEAIKNKYKIHSQHEEPNSSNEHFLDTLKQKLNAASSRLKRYLNCTLRKSQNTQFSNNEKKFYRILSSATQRNTSTNTQDITPPPANAIHTFWSSIWSDPVCHNTDAAWLVTDHEVINSIEPMNFEHISVEVFMRVLNKAHNWKSPGSDHIHNYWYKKFTSTHSLLHKHMNNFIQTPNLMPHFVTQGLTFMIPKDTDQQNPAKYRPITCLQTIYKILTGCITELLHEHIAVNNILAEEQKGCRKGRQGCKEQLVIDSVTMKHAISKKKNINTMYIDYRKAFDSIPHSWLLYVLQHYKIHPQLIYFLENSMQNWKTTLKITGHANTETPDILIRRGIFQGDALSPLWFCLALNPLSNMLQKSNLGYIITTPHKDTTLTHLMYMDDIKLYSDTIQSLHHLADITQTFSRDIHMEFGIDKCKTFSVKNGKIVPNSYILESGNIIEPLEEEATYKYLGFQQARNINQKETKNSLKTKFKHRLNILFRSQLNSHNLFKAINSYAIPVLTYSFGIINWSQCELHNLQRMINTTLTAHRKHHPRSCVQRMTLPRGEGGRGLIDIVNLHNKQITSLRHYFHQRSVYSPLHETVTLADKRFTPLNLKDRHPQKNERITDLNEKTALWRQKSLHGRHHHDLQQLYVDKAASNAWLRRGELFPETEAFMLAIQDQVIDTRNYQKHIIRTSNLQSDTCRHCHSNPETIQHITSACRALAQTDYKHRHDQVSAIIHQHLAHKYNFIDKKIPYYKYKPDTILENNRYRIYWDRTIITDKTIHFNRPDITLHDKIKKNVYLIDIAIPNTHNIQSTISEKLSKYQDLAIELKRQWRADTIHIVPIVISSTGVVPKSLQRSLDILHIPHHTNHLLQKAVILNTCRLTRKFLTTSSISTAIT</sequence>
<feature type="region of interest" description="Disordered" evidence="1">
    <location>
        <begin position="1"/>
        <end position="30"/>
    </location>
</feature>
<dbReference type="InterPro" id="IPR043502">
    <property type="entry name" value="DNA/RNA_pol_sf"/>
</dbReference>
<dbReference type="InterPro" id="IPR000477">
    <property type="entry name" value="RT_dom"/>
</dbReference>
<dbReference type="SUPFAM" id="SSF56672">
    <property type="entry name" value="DNA/RNA polymerases"/>
    <property type="match status" value="1"/>
</dbReference>
<dbReference type="Proteomes" id="UP001652626">
    <property type="component" value="Chromosome 10"/>
</dbReference>